<organism evidence="2 3">
    <name type="scientific">Piloderma croceum (strain F 1598)</name>
    <dbReference type="NCBI Taxonomy" id="765440"/>
    <lineage>
        <taxon>Eukaryota</taxon>
        <taxon>Fungi</taxon>
        <taxon>Dikarya</taxon>
        <taxon>Basidiomycota</taxon>
        <taxon>Agaricomycotina</taxon>
        <taxon>Agaricomycetes</taxon>
        <taxon>Agaricomycetidae</taxon>
        <taxon>Atheliales</taxon>
        <taxon>Atheliaceae</taxon>
        <taxon>Piloderma</taxon>
    </lineage>
</organism>
<dbReference type="AlphaFoldDB" id="A0A0C3GEX9"/>
<keyword evidence="1" id="KW-0472">Membrane</keyword>
<evidence type="ECO:0000256" key="1">
    <source>
        <dbReference type="SAM" id="Phobius"/>
    </source>
</evidence>
<feature type="transmembrane region" description="Helical" evidence="1">
    <location>
        <begin position="250"/>
        <end position="272"/>
    </location>
</feature>
<gene>
    <name evidence="2" type="ORF">PILCRDRAFT_2473</name>
</gene>
<reference evidence="3" key="2">
    <citation type="submission" date="2015-01" db="EMBL/GenBank/DDBJ databases">
        <title>Evolutionary Origins and Diversification of the Mycorrhizal Mutualists.</title>
        <authorList>
            <consortium name="DOE Joint Genome Institute"/>
            <consortium name="Mycorrhizal Genomics Consortium"/>
            <person name="Kohler A."/>
            <person name="Kuo A."/>
            <person name="Nagy L.G."/>
            <person name="Floudas D."/>
            <person name="Copeland A."/>
            <person name="Barry K.W."/>
            <person name="Cichocki N."/>
            <person name="Veneault-Fourrey C."/>
            <person name="LaButti K."/>
            <person name="Lindquist E.A."/>
            <person name="Lipzen A."/>
            <person name="Lundell T."/>
            <person name="Morin E."/>
            <person name="Murat C."/>
            <person name="Riley R."/>
            <person name="Ohm R."/>
            <person name="Sun H."/>
            <person name="Tunlid A."/>
            <person name="Henrissat B."/>
            <person name="Grigoriev I.V."/>
            <person name="Hibbett D.S."/>
            <person name="Martin F."/>
        </authorList>
    </citation>
    <scope>NUCLEOTIDE SEQUENCE [LARGE SCALE GENOMIC DNA]</scope>
    <source>
        <strain evidence="3">F 1598</strain>
    </source>
</reference>
<evidence type="ECO:0000313" key="2">
    <source>
        <dbReference type="EMBL" id="KIM89206.1"/>
    </source>
</evidence>
<name>A0A0C3GEX9_PILCF</name>
<dbReference type="InParanoid" id="A0A0C3GEX9"/>
<accession>A0A0C3GEX9</accession>
<protein>
    <submittedName>
        <fullName evidence="2">Uncharacterized protein</fullName>
    </submittedName>
</protein>
<dbReference type="EMBL" id="KN832975">
    <property type="protein sequence ID" value="KIM89206.1"/>
    <property type="molecule type" value="Genomic_DNA"/>
</dbReference>
<dbReference type="Proteomes" id="UP000054166">
    <property type="component" value="Unassembled WGS sequence"/>
</dbReference>
<reference evidence="2 3" key="1">
    <citation type="submission" date="2014-04" db="EMBL/GenBank/DDBJ databases">
        <authorList>
            <consortium name="DOE Joint Genome Institute"/>
            <person name="Kuo A."/>
            <person name="Tarkka M."/>
            <person name="Buscot F."/>
            <person name="Kohler A."/>
            <person name="Nagy L.G."/>
            <person name="Floudas D."/>
            <person name="Copeland A."/>
            <person name="Barry K.W."/>
            <person name="Cichocki N."/>
            <person name="Veneault-Fourrey C."/>
            <person name="LaButti K."/>
            <person name="Lindquist E.A."/>
            <person name="Lipzen A."/>
            <person name="Lundell T."/>
            <person name="Morin E."/>
            <person name="Murat C."/>
            <person name="Sun H."/>
            <person name="Tunlid A."/>
            <person name="Henrissat B."/>
            <person name="Grigoriev I.V."/>
            <person name="Hibbett D.S."/>
            <person name="Martin F."/>
            <person name="Nordberg H.P."/>
            <person name="Cantor M.N."/>
            <person name="Hua S.X."/>
        </authorList>
    </citation>
    <scope>NUCLEOTIDE SEQUENCE [LARGE SCALE GENOMIC DNA]</scope>
    <source>
        <strain evidence="2 3">F 1598</strain>
    </source>
</reference>
<dbReference type="HOGENOM" id="CLU_731804_0_0_1"/>
<proteinExistence type="predicted"/>
<keyword evidence="3" id="KW-1185">Reference proteome</keyword>
<sequence>MSQSPFDEQSSTVTPWSHVWPYNQHEAAVLAGLEHAHSITTNGNERETGSLSPSSDTHLPKTILTMMDRHDCQSMLSVNMLATRPTFSQIFIMAHTSANDEVDPTTTRHRLPKRKFIGHDDCKGQIPGPPFLLPQRRKFFTQIPVIREDSMESPPCSSTVDAKHRDLDGSMSPHGCQCPTESPNVQAGKISHSVGDGQVKPDGQMALPARKDSPGMFYVTKAQKTCILRLCRAWMTFGAPLSIIAIRLRFLAQVFGVSLVVIGTPSAIMCVFRGLDDTKRPEIYYVQCDRRLSLRKLRQVDVISEQLVDCATHSLGTTMHLRIENTIGQLDKVLLEERKHKSTALTRVFKRLILSVYSFGFRPGEAKAHIEPRRGKIT</sequence>
<keyword evidence="1" id="KW-0812">Transmembrane</keyword>
<evidence type="ECO:0000313" key="3">
    <source>
        <dbReference type="Proteomes" id="UP000054166"/>
    </source>
</evidence>
<keyword evidence="1" id="KW-1133">Transmembrane helix</keyword>